<evidence type="ECO:0000313" key="4">
    <source>
        <dbReference type="Proteomes" id="UP000289340"/>
    </source>
</evidence>
<dbReference type="InterPro" id="IPR001223">
    <property type="entry name" value="Glyco_hydro18_cat"/>
</dbReference>
<dbReference type="AlphaFoldDB" id="A0A0B2RR47"/>
<dbReference type="PANTHER" id="PTHR46476">
    <property type="entry name" value="CHITINASE 2-LIKE"/>
    <property type="match status" value="1"/>
</dbReference>
<keyword evidence="4" id="KW-1185">Reference proteome</keyword>
<evidence type="ECO:0000313" key="2">
    <source>
        <dbReference type="EMBL" id="KHN35605.1"/>
    </source>
</evidence>
<name>A0A0B2RR47_GLYSO</name>
<protein>
    <submittedName>
        <fullName evidence="2">RuBisCO-associated protein</fullName>
    </submittedName>
</protein>
<evidence type="ECO:0000259" key="1">
    <source>
        <dbReference type="PROSITE" id="PS51910"/>
    </source>
</evidence>
<reference evidence="3 4" key="2">
    <citation type="submission" date="2018-09" db="EMBL/GenBank/DDBJ databases">
        <title>A high-quality reference genome of wild soybean provides a powerful tool to mine soybean genomes.</title>
        <authorList>
            <person name="Xie M."/>
            <person name="Chung C.Y.L."/>
            <person name="Li M.-W."/>
            <person name="Wong F.-L."/>
            <person name="Chan T.-F."/>
            <person name="Lam H.-M."/>
        </authorList>
    </citation>
    <scope>NUCLEOTIDE SEQUENCE [LARGE SCALE GENOMIC DNA]</scope>
    <source>
        <strain evidence="4">cv. W05</strain>
        <tissue evidence="3">Hypocotyl of etiolated seedlings</tissue>
    </source>
</reference>
<gene>
    <name evidence="3" type="ORF">D0Y65_005929</name>
    <name evidence="2" type="ORF">glysoja_030957</name>
</gene>
<feature type="domain" description="GH18" evidence="1">
    <location>
        <begin position="5"/>
        <end position="280"/>
    </location>
</feature>
<dbReference type="Gramene" id="XM_028368439.1">
    <property type="protein sequence ID" value="XP_028224240.1"/>
    <property type="gene ID" value="LOC114405915"/>
</dbReference>
<organism evidence="2">
    <name type="scientific">Glycine soja</name>
    <name type="common">Wild soybean</name>
    <dbReference type="NCBI Taxonomy" id="3848"/>
    <lineage>
        <taxon>Eukaryota</taxon>
        <taxon>Viridiplantae</taxon>
        <taxon>Streptophyta</taxon>
        <taxon>Embryophyta</taxon>
        <taxon>Tracheophyta</taxon>
        <taxon>Spermatophyta</taxon>
        <taxon>Magnoliopsida</taxon>
        <taxon>eudicotyledons</taxon>
        <taxon>Gunneridae</taxon>
        <taxon>Pentapetalae</taxon>
        <taxon>rosids</taxon>
        <taxon>fabids</taxon>
        <taxon>Fabales</taxon>
        <taxon>Fabaceae</taxon>
        <taxon>Papilionoideae</taxon>
        <taxon>50 kb inversion clade</taxon>
        <taxon>NPAAA clade</taxon>
        <taxon>indigoferoid/millettioid clade</taxon>
        <taxon>Phaseoleae</taxon>
        <taxon>Glycine</taxon>
        <taxon>Glycine subgen. Soja</taxon>
    </lineage>
</organism>
<proteinExistence type="predicted"/>
<dbReference type="Gene3D" id="3.20.20.80">
    <property type="entry name" value="Glycosidases"/>
    <property type="match status" value="1"/>
</dbReference>
<dbReference type="SUPFAM" id="SSF51445">
    <property type="entry name" value="(Trans)glycosidases"/>
    <property type="match status" value="1"/>
</dbReference>
<accession>A0A0B2RR47</accession>
<dbReference type="EMBL" id="QZWG01000003">
    <property type="protein sequence ID" value="RZC18899.1"/>
    <property type="molecule type" value="Genomic_DNA"/>
</dbReference>
<dbReference type="GO" id="GO:0005975">
    <property type="term" value="P:carbohydrate metabolic process"/>
    <property type="evidence" value="ECO:0007669"/>
    <property type="project" value="InterPro"/>
</dbReference>
<dbReference type="Proteomes" id="UP000053555">
    <property type="component" value="Unassembled WGS sequence"/>
</dbReference>
<dbReference type="Proteomes" id="UP000289340">
    <property type="component" value="Chromosome 3"/>
</dbReference>
<evidence type="ECO:0000313" key="3">
    <source>
        <dbReference type="EMBL" id="RZC18899.1"/>
    </source>
</evidence>
<reference evidence="2" key="1">
    <citation type="submission" date="2014-07" db="EMBL/GenBank/DDBJ databases">
        <title>Identification of a novel salt tolerance gene in wild soybean by whole-genome sequencing.</title>
        <authorList>
            <person name="Lam H.-M."/>
            <person name="Qi X."/>
            <person name="Li M.-W."/>
            <person name="Liu X."/>
            <person name="Xie M."/>
            <person name="Ni M."/>
            <person name="Xu X."/>
        </authorList>
    </citation>
    <scope>NUCLEOTIDE SEQUENCE [LARGE SCALE GENOMIC DNA]</scope>
    <source>
        <tissue evidence="2">Root</tissue>
    </source>
</reference>
<dbReference type="InterPro" id="IPR017853">
    <property type="entry name" value="GH"/>
</dbReference>
<sequence length="280" mass="31710">MAGSKIVFREYTSDDSFTKLTDIPKDVSEIQVALTFARDYDGVGSTQGKFIPYWDTAIVNPDVIANFKSKYPSAKVLVSIGNNKRHFPFKIDEDRVTAWINAATESLTRIIKEYNLDGIDVYYEDIEVSNPAIFVHCIGELIKTLKLNKVITRASISPNIEINDNFYRSLHQNFEDHIDYVNLFLSVVENLTGNTNQEEVLEKLKPTFNQYPPTKRLLGYSSIPPPPIFFVVSKILLSHSFINGISLKVTSFSITYFPPQWILDLLQSPLAILGSCKCNL</sequence>
<dbReference type="PANTHER" id="PTHR46476:SF12">
    <property type="entry name" value="RUBISCO-ASSOCIATED PROTEIN"/>
    <property type="match status" value="1"/>
</dbReference>
<dbReference type="PROSITE" id="PS51910">
    <property type="entry name" value="GH18_2"/>
    <property type="match status" value="1"/>
</dbReference>
<dbReference type="EMBL" id="KN648125">
    <property type="protein sequence ID" value="KHN35605.1"/>
    <property type="molecule type" value="Genomic_DNA"/>
</dbReference>